<keyword evidence="9" id="KW-1185">Reference proteome</keyword>
<feature type="transmembrane region" description="Helical" evidence="6">
    <location>
        <begin position="360"/>
        <end position="377"/>
    </location>
</feature>
<dbReference type="PROSITE" id="PS00216">
    <property type="entry name" value="SUGAR_TRANSPORT_1"/>
    <property type="match status" value="1"/>
</dbReference>
<feature type="transmembrane region" description="Helical" evidence="6">
    <location>
        <begin position="231"/>
        <end position="252"/>
    </location>
</feature>
<dbReference type="GO" id="GO:0022857">
    <property type="term" value="F:transmembrane transporter activity"/>
    <property type="evidence" value="ECO:0007669"/>
    <property type="project" value="InterPro"/>
</dbReference>
<keyword evidence="2" id="KW-0813">Transport</keyword>
<evidence type="ECO:0000256" key="3">
    <source>
        <dbReference type="ARBA" id="ARBA00022692"/>
    </source>
</evidence>
<dbReference type="AlphaFoldDB" id="A0AAD8BT44"/>
<evidence type="ECO:0000256" key="1">
    <source>
        <dbReference type="ARBA" id="ARBA00004141"/>
    </source>
</evidence>
<organism evidence="8 9">
    <name type="scientific">Biomphalaria pfeifferi</name>
    <name type="common">Bloodfluke planorb</name>
    <name type="synonym">Freshwater snail</name>
    <dbReference type="NCBI Taxonomy" id="112525"/>
    <lineage>
        <taxon>Eukaryota</taxon>
        <taxon>Metazoa</taxon>
        <taxon>Spiralia</taxon>
        <taxon>Lophotrochozoa</taxon>
        <taxon>Mollusca</taxon>
        <taxon>Gastropoda</taxon>
        <taxon>Heterobranchia</taxon>
        <taxon>Euthyneura</taxon>
        <taxon>Panpulmonata</taxon>
        <taxon>Hygrophila</taxon>
        <taxon>Lymnaeoidea</taxon>
        <taxon>Planorbidae</taxon>
        <taxon>Biomphalaria</taxon>
    </lineage>
</organism>
<feature type="transmembrane region" description="Helical" evidence="6">
    <location>
        <begin position="264"/>
        <end position="285"/>
    </location>
</feature>
<feature type="transmembrane region" description="Helical" evidence="6">
    <location>
        <begin position="101"/>
        <end position="116"/>
    </location>
</feature>
<gene>
    <name evidence="8" type="ORF">Bpfe_011395</name>
</gene>
<reference evidence="8" key="1">
    <citation type="journal article" date="2023" name="PLoS Negl. Trop. Dis.">
        <title>A genome sequence for Biomphalaria pfeifferi, the major vector snail for the human-infecting parasite Schistosoma mansoni.</title>
        <authorList>
            <person name="Bu L."/>
            <person name="Lu L."/>
            <person name="Laidemitt M.R."/>
            <person name="Zhang S.M."/>
            <person name="Mutuku M."/>
            <person name="Mkoji G."/>
            <person name="Steinauer M."/>
            <person name="Loker E.S."/>
        </authorList>
    </citation>
    <scope>NUCLEOTIDE SEQUENCE</scope>
    <source>
        <strain evidence="8">KasaAsao</strain>
    </source>
</reference>
<evidence type="ECO:0000256" key="2">
    <source>
        <dbReference type="ARBA" id="ARBA00022448"/>
    </source>
</evidence>
<feature type="transmembrane region" description="Helical" evidence="6">
    <location>
        <begin position="122"/>
        <end position="144"/>
    </location>
</feature>
<dbReference type="Proteomes" id="UP001233172">
    <property type="component" value="Unassembled WGS sequence"/>
</dbReference>
<evidence type="ECO:0000313" key="8">
    <source>
        <dbReference type="EMBL" id="KAK0059319.1"/>
    </source>
</evidence>
<comment type="caution">
    <text evidence="8">The sequence shown here is derived from an EMBL/GenBank/DDBJ whole genome shotgun (WGS) entry which is preliminary data.</text>
</comment>
<feature type="domain" description="Major facilitator superfamily (MFS) profile" evidence="7">
    <location>
        <begin position="33"/>
        <end position="437"/>
    </location>
</feature>
<dbReference type="InterPro" id="IPR011701">
    <property type="entry name" value="MFS"/>
</dbReference>
<protein>
    <submittedName>
        <fullName evidence="8">Hippocampus abundant transcript 1 protein</fullName>
    </submittedName>
</protein>
<evidence type="ECO:0000256" key="5">
    <source>
        <dbReference type="ARBA" id="ARBA00023136"/>
    </source>
</evidence>
<dbReference type="InterPro" id="IPR020846">
    <property type="entry name" value="MFS_dom"/>
</dbReference>
<proteinExistence type="predicted"/>
<reference evidence="8" key="2">
    <citation type="submission" date="2023-04" db="EMBL/GenBank/DDBJ databases">
        <authorList>
            <person name="Bu L."/>
            <person name="Lu L."/>
            <person name="Laidemitt M.R."/>
            <person name="Zhang S.M."/>
            <person name="Mutuku M."/>
            <person name="Mkoji G."/>
            <person name="Steinauer M."/>
            <person name="Loker E.S."/>
        </authorList>
    </citation>
    <scope>NUCLEOTIDE SEQUENCE</scope>
    <source>
        <strain evidence="8">KasaAsao</strain>
        <tissue evidence="8">Whole Snail</tissue>
    </source>
</reference>
<evidence type="ECO:0000259" key="7">
    <source>
        <dbReference type="PROSITE" id="PS50850"/>
    </source>
</evidence>
<feature type="transmembrane region" description="Helical" evidence="6">
    <location>
        <begin position="156"/>
        <end position="174"/>
    </location>
</feature>
<sequence length="516" mass="56415">MMGKKRKRIIGNIIWSKKGYPKDSEESGLGQASLYHALLIIFLEFFAWGLLTSPIISVLNDTFPKHTFLFNGLIQGVKGLLSFLSAPLIGALSDVWGRKPFLLLTVGFTCAPIPLMRLSPWWYFAMLSISGVFSVTFSVIFAYVADVTTEDERSSAYGLVSATFAASLVTSPAIGAFLQDLYSENLVIWLAASIAVLDMLFILVLVPESLPEKLRPASWGSQISWEKADPFGAIFLSYLPEAGEYSSIFVYLRLIMDFSKEEVASFIAVVGVLSVLAQTLILALLMKYLGHKQTIMFGLVFEIIQLTCFGFASQHWIIWLAGTMAAMSSIAYPSISSFVSAHASADQQGVAQGVVTGIRGLCNGLGPALFGFIFYLFNVDLNENSLLSNDPPKTENNLSHRTFNNSIQSVVPGPPFAFGAVLVIMALLVAAFMPENPHAGVNKKPKMPSAAAFELQEDGAVGKKHEIEPLITDTDLDSCYQRFLIAESCAKLNQTGRTFELSHIMPLKGILKKTNL</sequence>
<keyword evidence="4 6" id="KW-1133">Transmembrane helix</keyword>
<feature type="transmembrane region" description="Helical" evidence="6">
    <location>
        <begin position="68"/>
        <end position="89"/>
    </location>
</feature>
<keyword evidence="3 6" id="KW-0812">Transmembrane</keyword>
<dbReference type="PROSITE" id="PS50850">
    <property type="entry name" value="MFS"/>
    <property type="match status" value="1"/>
</dbReference>
<evidence type="ECO:0000256" key="6">
    <source>
        <dbReference type="SAM" id="Phobius"/>
    </source>
</evidence>
<dbReference type="InterPro" id="IPR036259">
    <property type="entry name" value="MFS_trans_sf"/>
</dbReference>
<feature type="transmembrane region" description="Helical" evidence="6">
    <location>
        <begin position="34"/>
        <end position="56"/>
    </location>
</feature>
<dbReference type="Pfam" id="PF07690">
    <property type="entry name" value="MFS_1"/>
    <property type="match status" value="2"/>
</dbReference>
<feature type="transmembrane region" description="Helical" evidence="6">
    <location>
        <begin position="416"/>
        <end position="434"/>
    </location>
</feature>
<dbReference type="PANTHER" id="PTHR23504">
    <property type="entry name" value="MAJOR FACILITATOR SUPERFAMILY DOMAIN-CONTAINING PROTEIN 10"/>
    <property type="match status" value="1"/>
</dbReference>
<feature type="transmembrane region" description="Helical" evidence="6">
    <location>
        <begin position="186"/>
        <end position="210"/>
    </location>
</feature>
<feature type="transmembrane region" description="Helical" evidence="6">
    <location>
        <begin position="294"/>
        <end position="312"/>
    </location>
</feature>
<evidence type="ECO:0000256" key="4">
    <source>
        <dbReference type="ARBA" id="ARBA00022989"/>
    </source>
</evidence>
<comment type="subcellular location">
    <subcellularLocation>
        <location evidence="1">Membrane</location>
        <topology evidence="1">Multi-pass membrane protein</topology>
    </subcellularLocation>
</comment>
<evidence type="ECO:0000313" key="9">
    <source>
        <dbReference type="Proteomes" id="UP001233172"/>
    </source>
</evidence>
<dbReference type="SUPFAM" id="SSF103473">
    <property type="entry name" value="MFS general substrate transporter"/>
    <property type="match status" value="1"/>
</dbReference>
<accession>A0AAD8BT44</accession>
<dbReference type="CDD" id="cd17387">
    <property type="entry name" value="MFS_MFSD14"/>
    <property type="match status" value="1"/>
</dbReference>
<keyword evidence="5 6" id="KW-0472">Membrane</keyword>
<dbReference type="PRINTS" id="PR01035">
    <property type="entry name" value="TCRTETA"/>
</dbReference>
<dbReference type="Gene3D" id="1.20.1250.20">
    <property type="entry name" value="MFS general substrate transporter like domains"/>
    <property type="match status" value="1"/>
</dbReference>
<dbReference type="EMBL" id="JASAOG010000043">
    <property type="protein sequence ID" value="KAK0059319.1"/>
    <property type="molecule type" value="Genomic_DNA"/>
</dbReference>
<dbReference type="PANTHER" id="PTHR23504:SF1">
    <property type="entry name" value="GH21943P-RELATED"/>
    <property type="match status" value="1"/>
</dbReference>
<dbReference type="GO" id="GO:0016020">
    <property type="term" value="C:membrane"/>
    <property type="evidence" value="ECO:0007669"/>
    <property type="project" value="UniProtKB-SubCell"/>
</dbReference>
<name>A0AAD8BT44_BIOPF</name>
<dbReference type="InterPro" id="IPR001958">
    <property type="entry name" value="Tet-R_TetA/multi-R_MdtG-like"/>
</dbReference>
<dbReference type="InterPro" id="IPR005829">
    <property type="entry name" value="Sugar_transporter_CS"/>
</dbReference>